<name>F6B379_DESCC</name>
<dbReference type="Pfam" id="PF00497">
    <property type="entry name" value="SBP_bac_3"/>
    <property type="match status" value="1"/>
</dbReference>
<dbReference type="STRING" id="868595.Desca_2275"/>
<comment type="similarity">
    <text evidence="2 4">Belongs to the bacterial solute-binding protein 3 family.</text>
</comment>
<dbReference type="Gene3D" id="3.40.190.10">
    <property type="entry name" value="Periplasmic binding protein-like II"/>
    <property type="match status" value="2"/>
</dbReference>
<evidence type="ECO:0000256" key="4">
    <source>
        <dbReference type="RuleBase" id="RU003744"/>
    </source>
</evidence>
<dbReference type="GO" id="GO:0030313">
    <property type="term" value="C:cell envelope"/>
    <property type="evidence" value="ECO:0007669"/>
    <property type="project" value="UniProtKB-SubCell"/>
</dbReference>
<dbReference type="PROSITE" id="PS51257">
    <property type="entry name" value="PROKAR_LIPOPROTEIN"/>
    <property type="match status" value="1"/>
</dbReference>
<dbReference type="SMART" id="SM00062">
    <property type="entry name" value="PBPb"/>
    <property type="match status" value="1"/>
</dbReference>
<evidence type="ECO:0000256" key="1">
    <source>
        <dbReference type="ARBA" id="ARBA00004196"/>
    </source>
</evidence>
<evidence type="ECO:0000256" key="2">
    <source>
        <dbReference type="ARBA" id="ARBA00010333"/>
    </source>
</evidence>
<dbReference type="GO" id="GO:0016020">
    <property type="term" value="C:membrane"/>
    <property type="evidence" value="ECO:0007669"/>
    <property type="project" value="InterPro"/>
</dbReference>
<protein>
    <submittedName>
        <fullName evidence="7">ABC-type transporter, periplasmic subunit family 3</fullName>
    </submittedName>
</protein>
<reference evidence="7 8" key="1">
    <citation type="submission" date="2011-05" db="EMBL/GenBank/DDBJ databases">
        <title>Complete sequence of Desulfotomaculum carboxydivorans CO-1-SRB.</title>
        <authorList>
            <consortium name="US DOE Joint Genome Institute"/>
            <person name="Lucas S."/>
            <person name="Han J."/>
            <person name="Lapidus A."/>
            <person name="Cheng J.-F."/>
            <person name="Goodwin L."/>
            <person name="Pitluck S."/>
            <person name="Peters L."/>
            <person name="Mikhailova N."/>
            <person name="Lu M."/>
            <person name="Han C."/>
            <person name="Tapia R."/>
            <person name="Land M."/>
            <person name="Hauser L."/>
            <person name="Kyrpides N."/>
            <person name="Ivanova N."/>
            <person name="Pagani I."/>
            <person name="Stams A."/>
            <person name="Plugge C."/>
            <person name="Muyzer G."/>
            <person name="Kuever J."/>
            <person name="Parshina S."/>
            <person name="Ivanova A."/>
            <person name="Nazina T."/>
            <person name="Woyke T."/>
        </authorList>
    </citation>
    <scope>NUCLEOTIDE SEQUENCE [LARGE SCALE GENOMIC DNA]</scope>
    <source>
        <strain evidence="8">DSM 14880 / VKM B-2319 / CO-1-SRB</strain>
    </source>
</reference>
<dbReference type="GO" id="GO:0015276">
    <property type="term" value="F:ligand-gated monoatomic ion channel activity"/>
    <property type="evidence" value="ECO:0007669"/>
    <property type="project" value="InterPro"/>
</dbReference>
<dbReference type="SUPFAM" id="SSF53850">
    <property type="entry name" value="Periplasmic binding protein-like II"/>
    <property type="match status" value="1"/>
</dbReference>
<keyword evidence="8" id="KW-1185">Reference proteome</keyword>
<organism evidence="7 8">
    <name type="scientific">Desulfotomaculum nigrificans (strain DSM 14880 / VKM B-2319 / CO-1-SRB)</name>
    <name type="common">Desulfotomaculum carboxydivorans</name>
    <dbReference type="NCBI Taxonomy" id="868595"/>
    <lineage>
        <taxon>Bacteria</taxon>
        <taxon>Bacillati</taxon>
        <taxon>Bacillota</taxon>
        <taxon>Clostridia</taxon>
        <taxon>Eubacteriales</taxon>
        <taxon>Desulfotomaculaceae</taxon>
        <taxon>Desulfotomaculum</taxon>
    </lineage>
</organism>
<dbReference type="AlphaFoldDB" id="F6B379"/>
<proteinExistence type="inferred from homology"/>
<sequence precursor="true">MKKILKYGLLGLLVVALTVALVGCGGNKPAQETAKEQPKDAAKPKLVVGSDAAFAPFEFVENGKPTGFDVDLITALCEEAGYELDFRNMNFDGLIPALQTGQIDAAVSGMSINEERKQVVNFTDPYYKSGLIVAVQAKNNDIKGFDDLKGKKIAVQSGTTGAKMAEKVTTKDKIVYFSNSDQVLLDLKNGSVDAVINDYPVLKYFMDKVAKNDVKLVGEKLTSEDYGIAVPKNKTEVLEKLNAALKKIKENGKYAEIYKKWFNEEPPKE</sequence>
<dbReference type="KEGG" id="dca:Desca_2275"/>
<dbReference type="InterPro" id="IPR018313">
    <property type="entry name" value="SBP_3_CS"/>
</dbReference>
<dbReference type="PANTHER" id="PTHR35936">
    <property type="entry name" value="MEMBRANE-BOUND LYTIC MUREIN TRANSGLYCOSYLASE F"/>
    <property type="match status" value="1"/>
</dbReference>
<dbReference type="PANTHER" id="PTHR35936:SF38">
    <property type="entry name" value="GLUTAMINE-BINDING PERIPLASMIC PROTEIN"/>
    <property type="match status" value="1"/>
</dbReference>
<evidence type="ECO:0000256" key="3">
    <source>
        <dbReference type="ARBA" id="ARBA00022729"/>
    </source>
</evidence>
<dbReference type="EMBL" id="CP002736">
    <property type="protein sequence ID" value="AEF95110.1"/>
    <property type="molecule type" value="Genomic_DNA"/>
</dbReference>
<keyword evidence="3" id="KW-0732">Signal</keyword>
<dbReference type="eggNOG" id="COG0834">
    <property type="taxonomic scope" value="Bacteria"/>
</dbReference>
<evidence type="ECO:0000259" key="6">
    <source>
        <dbReference type="SMART" id="SM00079"/>
    </source>
</evidence>
<evidence type="ECO:0000313" key="7">
    <source>
        <dbReference type="EMBL" id="AEF95110.1"/>
    </source>
</evidence>
<dbReference type="PROSITE" id="PS01039">
    <property type="entry name" value="SBP_BACTERIAL_3"/>
    <property type="match status" value="1"/>
</dbReference>
<feature type="domain" description="Ionotropic glutamate receptor C-terminal" evidence="6">
    <location>
        <begin position="45"/>
        <end position="264"/>
    </location>
</feature>
<comment type="subcellular location">
    <subcellularLocation>
        <location evidence="1">Cell envelope</location>
    </subcellularLocation>
</comment>
<dbReference type="RefSeq" id="WP_013810657.1">
    <property type="nucleotide sequence ID" value="NC_015565.1"/>
</dbReference>
<dbReference type="SMART" id="SM00079">
    <property type="entry name" value="PBPe"/>
    <property type="match status" value="1"/>
</dbReference>
<dbReference type="HOGENOM" id="CLU_019602_18_2_9"/>
<dbReference type="Proteomes" id="UP000009226">
    <property type="component" value="Chromosome"/>
</dbReference>
<accession>F6B379</accession>
<evidence type="ECO:0000313" key="8">
    <source>
        <dbReference type="Proteomes" id="UP000009226"/>
    </source>
</evidence>
<gene>
    <name evidence="7" type="ordered locus">Desca_2275</name>
</gene>
<evidence type="ECO:0000259" key="5">
    <source>
        <dbReference type="SMART" id="SM00062"/>
    </source>
</evidence>
<dbReference type="InterPro" id="IPR001638">
    <property type="entry name" value="Solute-binding_3/MltF_N"/>
</dbReference>
<dbReference type="CDD" id="cd13624">
    <property type="entry name" value="PBP2_Arg_Lys_His"/>
    <property type="match status" value="1"/>
</dbReference>
<feature type="domain" description="Solute-binding protein family 3/N-terminal" evidence="5">
    <location>
        <begin position="45"/>
        <end position="265"/>
    </location>
</feature>
<dbReference type="InterPro" id="IPR001320">
    <property type="entry name" value="Iontro_rcpt_C"/>
</dbReference>